<dbReference type="GO" id="GO:0016787">
    <property type="term" value="F:hydrolase activity"/>
    <property type="evidence" value="ECO:0007669"/>
    <property type="project" value="UniProtKB-KW"/>
</dbReference>
<dbReference type="Gene3D" id="3.40.50.1820">
    <property type="entry name" value="alpha/beta hydrolase"/>
    <property type="match status" value="1"/>
</dbReference>
<dbReference type="PANTHER" id="PTHR43056:SF10">
    <property type="entry name" value="COCE_NOND FAMILY, PUTATIVE (AFU_ORTHOLOGUE AFUA_7G00600)-RELATED"/>
    <property type="match status" value="1"/>
</dbReference>
<dbReference type="Pfam" id="PF08530">
    <property type="entry name" value="PepX_C"/>
    <property type="match status" value="1"/>
</dbReference>
<dbReference type="SUPFAM" id="SSF53474">
    <property type="entry name" value="alpha/beta-Hydrolases"/>
    <property type="match status" value="1"/>
</dbReference>
<dbReference type="InterPro" id="IPR013736">
    <property type="entry name" value="Xaa-Pro_dipept_C"/>
</dbReference>
<accession>A0ABP6VYC7</accession>
<dbReference type="PANTHER" id="PTHR43056">
    <property type="entry name" value="PEPTIDASE S9 PROLYL OLIGOPEPTIDASE"/>
    <property type="match status" value="1"/>
</dbReference>
<dbReference type="SUPFAM" id="SSF49785">
    <property type="entry name" value="Galactose-binding domain-like"/>
    <property type="match status" value="1"/>
</dbReference>
<organism evidence="3 4">
    <name type="scientific">Amycolatopsis ultiminotia</name>
    <dbReference type="NCBI Taxonomy" id="543629"/>
    <lineage>
        <taxon>Bacteria</taxon>
        <taxon>Bacillati</taxon>
        <taxon>Actinomycetota</taxon>
        <taxon>Actinomycetes</taxon>
        <taxon>Pseudonocardiales</taxon>
        <taxon>Pseudonocardiaceae</taxon>
        <taxon>Amycolatopsis</taxon>
    </lineage>
</organism>
<gene>
    <name evidence="3" type="ORF">GCM10022222_26790</name>
</gene>
<keyword evidence="1 3" id="KW-0378">Hydrolase</keyword>
<evidence type="ECO:0000256" key="1">
    <source>
        <dbReference type="ARBA" id="ARBA00022801"/>
    </source>
</evidence>
<dbReference type="RefSeq" id="WP_344859289.1">
    <property type="nucleotide sequence ID" value="NZ_BAAAZN010000005.1"/>
</dbReference>
<sequence length="583" mass="65777">MTRSIRKSEIRDSMRIEWDVPIEMDDGVLLRADIFRPIGEGKVPAIASSGVYGKGLPFQGPPYEKLWEQMCEKYPDVPAGSTNAYQNWEVVDPEKWVPDGYAVIRIDTRGAGRSEGRMDPFTDREARDYYNCIQWVAEQDWSNGNVGLAGISYYAANQWQVAALAPPALKAICPWEGFNDIYRDAHRHGGILSTFLERWFLNQVTIVQHGLGSRGAVSPITGLQVSGDEDLSDDQLAARRGDISAEALEHEFDDQYHRDRSTDLATITVPILTAANWGGQGLHSRGAFRGFTHSSSAQKWLEVHGREHWTLFYTDYGRQLQKRFFDYFLKDGEGDWENQPPVLLQVRHPGEKFVERAEQEWPLARTEWRPLHLRPAEGRLSPEAPAEEQTRSYPALGDGLTLSTGPFEEQTELTGPLAARLWIASDTRDADIFLALRLFDPDGEEVLFHGANEPRAPISLGWLRASHRKLDAGQSEPWAPYHPHLEREMLEPGQVYPLDIEIWPTSIVIPAGYELRLTILGRDFDHGLAGGTYELGVEMRGSGFFLHDNPKDRPAELFDNTVTVLSGPEHDSFLLLPVIPEKQ</sequence>
<dbReference type="Proteomes" id="UP001500689">
    <property type="component" value="Unassembled WGS sequence"/>
</dbReference>
<feature type="domain" description="Xaa-Pro dipeptidyl-peptidase C-terminal" evidence="2">
    <location>
        <begin position="322"/>
        <end position="575"/>
    </location>
</feature>
<dbReference type="InterPro" id="IPR050585">
    <property type="entry name" value="Xaa-Pro_dipeptidyl-ppase/CocE"/>
</dbReference>
<dbReference type="NCBIfam" id="TIGR00976">
    <property type="entry name" value="CocE_NonD"/>
    <property type="match status" value="1"/>
</dbReference>
<evidence type="ECO:0000313" key="4">
    <source>
        <dbReference type="Proteomes" id="UP001500689"/>
    </source>
</evidence>
<protein>
    <submittedName>
        <fullName evidence="3">CocE/NonD family hydrolase</fullName>
    </submittedName>
</protein>
<dbReference type="InterPro" id="IPR000383">
    <property type="entry name" value="Xaa-Pro-like_dom"/>
</dbReference>
<evidence type="ECO:0000313" key="3">
    <source>
        <dbReference type="EMBL" id="GAA3541759.1"/>
    </source>
</evidence>
<reference evidence="4" key="1">
    <citation type="journal article" date="2019" name="Int. J. Syst. Evol. Microbiol.">
        <title>The Global Catalogue of Microorganisms (GCM) 10K type strain sequencing project: providing services to taxonomists for standard genome sequencing and annotation.</title>
        <authorList>
            <consortium name="The Broad Institute Genomics Platform"/>
            <consortium name="The Broad Institute Genome Sequencing Center for Infectious Disease"/>
            <person name="Wu L."/>
            <person name="Ma J."/>
        </authorList>
    </citation>
    <scope>NUCLEOTIDE SEQUENCE [LARGE SCALE GENOMIC DNA]</scope>
    <source>
        <strain evidence="4">JCM 16898</strain>
    </source>
</reference>
<evidence type="ECO:0000259" key="2">
    <source>
        <dbReference type="SMART" id="SM00939"/>
    </source>
</evidence>
<dbReference type="InterPro" id="IPR008979">
    <property type="entry name" value="Galactose-bd-like_sf"/>
</dbReference>
<dbReference type="EMBL" id="BAAAZN010000005">
    <property type="protein sequence ID" value="GAA3541759.1"/>
    <property type="molecule type" value="Genomic_DNA"/>
</dbReference>
<keyword evidence="4" id="KW-1185">Reference proteome</keyword>
<dbReference type="Gene3D" id="2.60.120.260">
    <property type="entry name" value="Galactose-binding domain-like"/>
    <property type="match status" value="1"/>
</dbReference>
<dbReference type="Gene3D" id="1.10.3020.20">
    <property type="match status" value="1"/>
</dbReference>
<comment type="caution">
    <text evidence="3">The sequence shown here is derived from an EMBL/GenBank/DDBJ whole genome shotgun (WGS) entry which is preliminary data.</text>
</comment>
<dbReference type="Pfam" id="PF02129">
    <property type="entry name" value="Peptidase_S15"/>
    <property type="match status" value="1"/>
</dbReference>
<proteinExistence type="predicted"/>
<dbReference type="InterPro" id="IPR029058">
    <property type="entry name" value="AB_hydrolase_fold"/>
</dbReference>
<dbReference type="InterPro" id="IPR005674">
    <property type="entry name" value="CocE/Ser_esterase"/>
</dbReference>
<name>A0ABP6VYC7_9PSEU</name>
<dbReference type="SMART" id="SM00939">
    <property type="entry name" value="PepX_C"/>
    <property type="match status" value="1"/>
</dbReference>